<evidence type="ECO:0000256" key="1">
    <source>
        <dbReference type="ARBA" id="ARBA00004123"/>
    </source>
</evidence>
<dbReference type="Gene3D" id="1.20.5.170">
    <property type="match status" value="1"/>
</dbReference>
<keyword evidence="2" id="KW-0238">DNA-binding</keyword>
<evidence type="ECO:0000256" key="4">
    <source>
        <dbReference type="SAM" id="MobiDB-lite"/>
    </source>
</evidence>
<comment type="subcellular location">
    <subcellularLocation>
        <location evidence="1">Nucleus</location>
    </subcellularLocation>
</comment>
<dbReference type="InterPro" id="IPR043452">
    <property type="entry name" value="BZIP46-like"/>
</dbReference>
<feature type="region of interest" description="Disordered" evidence="4">
    <location>
        <begin position="385"/>
        <end position="416"/>
    </location>
</feature>
<dbReference type="SMART" id="SM00338">
    <property type="entry name" value="BRLZ"/>
    <property type="match status" value="1"/>
</dbReference>
<evidence type="ECO:0000259" key="5">
    <source>
        <dbReference type="PROSITE" id="PS50217"/>
    </source>
</evidence>
<evidence type="ECO:0000256" key="3">
    <source>
        <dbReference type="ARBA" id="ARBA00023242"/>
    </source>
</evidence>
<keyword evidence="7" id="KW-1185">Reference proteome</keyword>
<dbReference type="InterPro" id="IPR046347">
    <property type="entry name" value="bZIP_sf"/>
</dbReference>
<dbReference type="GO" id="GO:0005634">
    <property type="term" value="C:nucleus"/>
    <property type="evidence" value="ECO:0007669"/>
    <property type="project" value="UniProtKB-SubCell"/>
</dbReference>
<feature type="domain" description="BZIP" evidence="5">
    <location>
        <begin position="330"/>
        <end position="382"/>
    </location>
</feature>
<protein>
    <submittedName>
        <fullName evidence="6">Protein ABSCISIC ACID-INSENSITIVE 5</fullName>
    </submittedName>
</protein>
<dbReference type="PROSITE" id="PS00036">
    <property type="entry name" value="BZIP_BASIC"/>
    <property type="match status" value="1"/>
</dbReference>
<comment type="caution">
    <text evidence="6">The sequence shown here is derived from an EMBL/GenBank/DDBJ whole genome shotgun (WGS) entry which is preliminary data.</text>
</comment>
<name>A0A3S3MGZ8_9MAGN</name>
<evidence type="ECO:0000256" key="2">
    <source>
        <dbReference type="ARBA" id="ARBA00023125"/>
    </source>
</evidence>
<reference evidence="6 7" key="1">
    <citation type="journal article" date="2019" name="Nat. Plants">
        <title>Stout camphor tree genome fills gaps in understanding of flowering plant genome evolution.</title>
        <authorList>
            <person name="Chaw S.M."/>
            <person name="Liu Y.C."/>
            <person name="Wu Y.W."/>
            <person name="Wang H.Y."/>
            <person name="Lin C.I."/>
            <person name="Wu C.S."/>
            <person name="Ke H.M."/>
            <person name="Chang L.Y."/>
            <person name="Hsu C.Y."/>
            <person name="Yang H.T."/>
            <person name="Sudianto E."/>
            <person name="Hsu M.H."/>
            <person name="Wu K.P."/>
            <person name="Wang L.N."/>
            <person name="Leebens-Mack J.H."/>
            <person name="Tsai I.J."/>
        </authorList>
    </citation>
    <scope>NUCLEOTIDE SEQUENCE [LARGE SCALE GENOMIC DNA]</scope>
    <source>
        <strain evidence="7">cv. Chaw 1501</strain>
        <tissue evidence="6">Young leaves</tissue>
    </source>
</reference>
<feature type="region of interest" description="Disordered" evidence="4">
    <location>
        <begin position="121"/>
        <end position="142"/>
    </location>
</feature>
<dbReference type="Proteomes" id="UP000283530">
    <property type="component" value="Unassembled WGS sequence"/>
</dbReference>
<dbReference type="FunFam" id="1.20.5.170:FF:000036">
    <property type="entry name" value="ABSCISIC ACID-INSENSITIVE 5-like protein 2"/>
    <property type="match status" value="1"/>
</dbReference>
<dbReference type="OrthoDB" id="644067at2759"/>
<feature type="compositionally biased region" description="Polar residues" evidence="4">
    <location>
        <begin position="124"/>
        <end position="139"/>
    </location>
</feature>
<sequence length="416" mass="45251">MASSSQVVQQLPTISTERGNEPEKSPQEFPLARQSSIYSLTLDEFQHAICEPGKNFGSMNMDEFLTNIWNAEESQAVAAAMQEAAESEGALLTQPSLTRQASLSVPAPLCRKTVEEVWSEIHRGQQQRPNGGNTGNAPRQPTLGEMTLEDFLIKAGVVRESGGAPGSTSSHIQTKQPHLQIGYFRNNNVVEQEVGFGNVMTGGFPYPDPQNTTNGGMVGGIPAFQGYSSQQQAGGAIPREFDNFGGRESRDGGRFIGRGYGGRIGNGGVVGGFDEAQQPVSPVSSDGVAPSQAVDNSVGPFGLEIGGGGGVVRGAMGRRRAVGGPTEKGVERRQRRMIKNRESAARSRARKQAYTVELEAELNQLKEENARLRKEAEELLEDRRKQLLEDRKGKKRSISTSERREKILRRTNSWPR</sequence>
<dbReference type="GO" id="GO:0045893">
    <property type="term" value="P:positive regulation of DNA-templated transcription"/>
    <property type="evidence" value="ECO:0007669"/>
    <property type="project" value="InterPro"/>
</dbReference>
<dbReference type="GO" id="GO:0003700">
    <property type="term" value="F:DNA-binding transcription factor activity"/>
    <property type="evidence" value="ECO:0007669"/>
    <property type="project" value="InterPro"/>
</dbReference>
<keyword evidence="3" id="KW-0539">Nucleus</keyword>
<dbReference type="STRING" id="337451.A0A3S3MGZ8"/>
<dbReference type="CDD" id="cd14707">
    <property type="entry name" value="bZIP_plant_BZIP46"/>
    <property type="match status" value="1"/>
</dbReference>
<dbReference type="PANTHER" id="PTHR22952:SF175">
    <property type="entry name" value="PROTEIN ABSCISIC ACID-INSENSITIVE 5"/>
    <property type="match status" value="1"/>
</dbReference>
<dbReference type="GO" id="GO:0003677">
    <property type="term" value="F:DNA binding"/>
    <property type="evidence" value="ECO:0007669"/>
    <property type="project" value="UniProtKB-KW"/>
</dbReference>
<feature type="region of interest" description="Disordered" evidence="4">
    <location>
        <begin position="1"/>
        <end position="30"/>
    </location>
</feature>
<accession>A0A3S3MGZ8</accession>
<organism evidence="6 7">
    <name type="scientific">Cinnamomum micranthum f. kanehirae</name>
    <dbReference type="NCBI Taxonomy" id="337451"/>
    <lineage>
        <taxon>Eukaryota</taxon>
        <taxon>Viridiplantae</taxon>
        <taxon>Streptophyta</taxon>
        <taxon>Embryophyta</taxon>
        <taxon>Tracheophyta</taxon>
        <taxon>Spermatophyta</taxon>
        <taxon>Magnoliopsida</taxon>
        <taxon>Magnoliidae</taxon>
        <taxon>Laurales</taxon>
        <taxon>Lauraceae</taxon>
        <taxon>Cinnamomum</taxon>
    </lineage>
</organism>
<gene>
    <name evidence="6" type="ORF">CKAN_01228500</name>
</gene>
<dbReference type="PROSITE" id="PS50217">
    <property type="entry name" value="BZIP"/>
    <property type="match status" value="1"/>
</dbReference>
<proteinExistence type="predicted"/>
<dbReference type="PANTHER" id="PTHR22952">
    <property type="entry name" value="CAMP-RESPONSE ELEMENT BINDING PROTEIN-RELATED"/>
    <property type="match status" value="1"/>
</dbReference>
<evidence type="ECO:0000313" key="7">
    <source>
        <dbReference type="Proteomes" id="UP000283530"/>
    </source>
</evidence>
<dbReference type="EMBL" id="QPKB01000004">
    <property type="protein sequence ID" value="RWR83527.1"/>
    <property type="molecule type" value="Genomic_DNA"/>
</dbReference>
<dbReference type="AlphaFoldDB" id="A0A3S3MGZ8"/>
<dbReference type="InterPro" id="IPR004827">
    <property type="entry name" value="bZIP"/>
</dbReference>
<evidence type="ECO:0000313" key="6">
    <source>
        <dbReference type="EMBL" id="RWR83527.1"/>
    </source>
</evidence>
<dbReference type="Pfam" id="PF00170">
    <property type="entry name" value="bZIP_1"/>
    <property type="match status" value="1"/>
</dbReference>
<feature type="compositionally biased region" description="Polar residues" evidence="4">
    <location>
        <begin position="1"/>
        <end position="17"/>
    </location>
</feature>
<dbReference type="SUPFAM" id="SSF57959">
    <property type="entry name" value="Leucine zipper domain"/>
    <property type="match status" value="1"/>
</dbReference>